<dbReference type="Proteomes" id="UP001652625">
    <property type="component" value="Chromosome 04"/>
</dbReference>
<dbReference type="InterPro" id="IPR004875">
    <property type="entry name" value="DDE_SF_endonuclease_dom"/>
</dbReference>
<comment type="subcellular location">
    <subcellularLocation>
        <location evidence="1">Nucleus</location>
    </subcellularLocation>
</comment>
<keyword evidence="3" id="KW-1185">Reference proteome</keyword>
<evidence type="ECO:0000259" key="2">
    <source>
        <dbReference type="PROSITE" id="PS50960"/>
    </source>
</evidence>
<evidence type="ECO:0000313" key="4">
    <source>
        <dbReference type="RefSeq" id="XP_065651788.1"/>
    </source>
</evidence>
<dbReference type="Pfam" id="PF05225">
    <property type="entry name" value="HTH_psq"/>
    <property type="match status" value="1"/>
</dbReference>
<gene>
    <name evidence="4" type="primary">LOC136079635</name>
</gene>
<keyword evidence="1" id="KW-0238">DNA-binding</keyword>
<keyword evidence="1" id="KW-0539">Nucleus</keyword>
<reference evidence="4" key="1">
    <citation type="submission" date="2025-08" db="UniProtKB">
        <authorList>
            <consortium name="RefSeq"/>
        </authorList>
    </citation>
    <scope>IDENTIFICATION</scope>
</reference>
<dbReference type="RefSeq" id="XP_065651788.1">
    <property type="nucleotide sequence ID" value="XM_065795716.1"/>
</dbReference>
<dbReference type="PROSITE" id="PS50960">
    <property type="entry name" value="HTH_PSQ"/>
    <property type="match status" value="1"/>
</dbReference>
<dbReference type="SUPFAM" id="SSF46689">
    <property type="entry name" value="Homeodomain-like"/>
    <property type="match status" value="1"/>
</dbReference>
<evidence type="ECO:0000313" key="3">
    <source>
        <dbReference type="Proteomes" id="UP001652625"/>
    </source>
</evidence>
<feature type="domain" description="HTH psq-type" evidence="2">
    <location>
        <begin position="8"/>
        <end position="60"/>
    </location>
</feature>
<dbReference type="InterPro" id="IPR007889">
    <property type="entry name" value="HTH_Psq"/>
</dbReference>
<dbReference type="Gene3D" id="1.10.10.60">
    <property type="entry name" value="Homeodomain-like"/>
    <property type="match status" value="1"/>
</dbReference>
<organism evidence="3 4">
    <name type="scientific">Hydra vulgaris</name>
    <name type="common">Hydra</name>
    <name type="synonym">Hydra attenuata</name>
    <dbReference type="NCBI Taxonomy" id="6087"/>
    <lineage>
        <taxon>Eukaryota</taxon>
        <taxon>Metazoa</taxon>
        <taxon>Cnidaria</taxon>
        <taxon>Hydrozoa</taxon>
        <taxon>Hydroidolina</taxon>
        <taxon>Anthoathecata</taxon>
        <taxon>Aplanulata</taxon>
        <taxon>Hydridae</taxon>
        <taxon>Hydra</taxon>
    </lineage>
</organism>
<dbReference type="InterPro" id="IPR009057">
    <property type="entry name" value="Homeodomain-like_sf"/>
</dbReference>
<dbReference type="PANTHER" id="PTHR19303:SF74">
    <property type="entry name" value="POGO TRANSPOSABLE ELEMENT WITH KRAB DOMAIN"/>
    <property type="match status" value="1"/>
</dbReference>
<dbReference type="Gene3D" id="3.30.420.10">
    <property type="entry name" value="Ribonuclease H-like superfamily/Ribonuclease H"/>
    <property type="match status" value="1"/>
</dbReference>
<accession>A0ABM4BRM3</accession>
<dbReference type="Pfam" id="PF03184">
    <property type="entry name" value="DDE_1"/>
    <property type="match status" value="1"/>
</dbReference>
<evidence type="ECO:0000256" key="1">
    <source>
        <dbReference type="PROSITE-ProRule" id="PRU00320"/>
    </source>
</evidence>
<proteinExistence type="predicted"/>
<dbReference type="InterPro" id="IPR036397">
    <property type="entry name" value="RNaseH_sf"/>
</dbReference>
<name>A0ABM4BRM3_HYDVU</name>
<sequence length="453" mass="52252">MPQNYKPNRGKRKYVTYTLEQLDNALKDLKNGLITQRQAALKYNIPRSTLKNKIKQTYSKKYGGQQIFTSKEEDMFKAYAIKSSEFGFPIDKYDLRCIVKWYLEKKGVVIPQFKNNFPGGDWIRSFLKRNPELTVRFASNIKRKRAEIGTTVIDNYFINLSNEISNISPDNIWNYDETNLSDDPGKKKILTKRGYKYPERIVNSTKTSFSVMFCGNANGELLPPYVVYKAESLWNTWMEHGPPKARYNRSKSGWFDSTCFEDWFFSLLLPRLKKAQGRSVIIGDNISSHLSIAVLDACQSNNIGFVALPANSTHLTQPLDVAYFRPMKINWRKILCEWKEKGKERRVASLPKDEFPRLLDRLITNLNEHGNDNLRAGFRKTGIFPLDKSQVLSRLPCCNVGLDSTTDLVSQSFLDHLCKSLDDPSDGSKNQSDVRYVLSQVKTYVQQIYYLVL</sequence>
<protein>
    <submittedName>
        <fullName evidence="4">Jerky protein homolog-like</fullName>
    </submittedName>
</protein>
<dbReference type="PANTHER" id="PTHR19303">
    <property type="entry name" value="TRANSPOSON"/>
    <property type="match status" value="1"/>
</dbReference>
<feature type="DNA-binding region" description="H-T-H motif" evidence="1">
    <location>
        <begin position="36"/>
        <end position="56"/>
    </location>
</feature>
<dbReference type="InterPro" id="IPR050863">
    <property type="entry name" value="CenT-Element_Derived"/>
</dbReference>
<dbReference type="GeneID" id="136079635"/>